<comment type="caution">
    <text evidence="1">The sequence shown here is derived from an EMBL/GenBank/DDBJ whole genome shotgun (WGS) entry which is preliminary data.</text>
</comment>
<gene>
    <name evidence="1" type="ORF">HPB47_014516</name>
</gene>
<organism evidence="1 2">
    <name type="scientific">Ixodes persulcatus</name>
    <name type="common">Taiga tick</name>
    <dbReference type="NCBI Taxonomy" id="34615"/>
    <lineage>
        <taxon>Eukaryota</taxon>
        <taxon>Metazoa</taxon>
        <taxon>Ecdysozoa</taxon>
        <taxon>Arthropoda</taxon>
        <taxon>Chelicerata</taxon>
        <taxon>Arachnida</taxon>
        <taxon>Acari</taxon>
        <taxon>Parasitiformes</taxon>
        <taxon>Ixodida</taxon>
        <taxon>Ixodoidea</taxon>
        <taxon>Ixodidae</taxon>
        <taxon>Ixodinae</taxon>
        <taxon>Ixodes</taxon>
    </lineage>
</organism>
<evidence type="ECO:0000313" key="1">
    <source>
        <dbReference type="EMBL" id="KAG0443800.1"/>
    </source>
</evidence>
<name>A0AC60QZE1_IXOPE</name>
<accession>A0AC60QZE1</accession>
<proteinExistence type="predicted"/>
<reference evidence="1 2" key="1">
    <citation type="journal article" date="2020" name="Cell">
        <title>Large-Scale Comparative Analyses of Tick Genomes Elucidate Their Genetic Diversity and Vector Capacities.</title>
        <authorList>
            <consortium name="Tick Genome and Microbiome Consortium (TIGMIC)"/>
            <person name="Jia N."/>
            <person name="Wang J."/>
            <person name="Shi W."/>
            <person name="Du L."/>
            <person name="Sun Y."/>
            <person name="Zhan W."/>
            <person name="Jiang J.F."/>
            <person name="Wang Q."/>
            <person name="Zhang B."/>
            <person name="Ji P."/>
            <person name="Bell-Sakyi L."/>
            <person name="Cui X.M."/>
            <person name="Yuan T.T."/>
            <person name="Jiang B.G."/>
            <person name="Yang W.F."/>
            <person name="Lam T.T."/>
            <person name="Chang Q.C."/>
            <person name="Ding S.J."/>
            <person name="Wang X.J."/>
            <person name="Zhu J.G."/>
            <person name="Ruan X.D."/>
            <person name="Zhao L."/>
            <person name="Wei J.T."/>
            <person name="Ye R.Z."/>
            <person name="Que T.C."/>
            <person name="Du C.H."/>
            <person name="Zhou Y.H."/>
            <person name="Cheng J.X."/>
            <person name="Dai P.F."/>
            <person name="Guo W.B."/>
            <person name="Han X.H."/>
            <person name="Huang E.J."/>
            <person name="Li L.F."/>
            <person name="Wei W."/>
            <person name="Gao Y.C."/>
            <person name="Liu J.Z."/>
            <person name="Shao H.Z."/>
            <person name="Wang X."/>
            <person name="Wang C.C."/>
            <person name="Yang T.C."/>
            <person name="Huo Q.B."/>
            <person name="Li W."/>
            <person name="Chen H.Y."/>
            <person name="Chen S.E."/>
            <person name="Zhou L.G."/>
            <person name="Ni X.B."/>
            <person name="Tian J.H."/>
            <person name="Sheng Y."/>
            <person name="Liu T."/>
            <person name="Pan Y.S."/>
            <person name="Xia L.Y."/>
            <person name="Li J."/>
            <person name="Zhao F."/>
            <person name="Cao W.C."/>
        </authorList>
    </citation>
    <scope>NUCLEOTIDE SEQUENCE [LARGE SCALE GENOMIC DNA]</scope>
    <source>
        <strain evidence="1">Iper-2018</strain>
    </source>
</reference>
<dbReference type="Proteomes" id="UP000805193">
    <property type="component" value="Unassembled WGS sequence"/>
</dbReference>
<keyword evidence="2" id="KW-1185">Reference proteome</keyword>
<protein>
    <submittedName>
        <fullName evidence="1">Uncharacterized protein</fullName>
    </submittedName>
</protein>
<evidence type="ECO:0000313" key="2">
    <source>
        <dbReference type="Proteomes" id="UP000805193"/>
    </source>
</evidence>
<sequence length="154" mass="17125">MEEAAFGRGKVEGLEIAVKALTEENSYLREELERAKGNKPMGASRATYSEILSSTPQLTTGDHTKASTIQMEPPKTKSEDEGLIIYVKDPSIRDPTRTIDAMLKKEFTLPELGMKSVTLKPEYPIREPDAGLGVVGPNRTRCHRQQSKLHELES</sequence>
<dbReference type="EMBL" id="JABSTQ010002881">
    <property type="protein sequence ID" value="KAG0443800.1"/>
    <property type="molecule type" value="Genomic_DNA"/>
</dbReference>